<sequence length="173" mass="20621">MASLIFFNQLGYWLAFEAMHTQIKREVRKQLEHKNELEEIIIPTKWLTDSDNGEKNNFIWVKPKIEFKYNNNMYDVSSSYQKGDSTYYRVYNDKDETKLYQAFAFQLKENKNPFHQNKPVYPLKNFIKEALILSEINLLQSFDSDFISILPKTKWRFSIKEFSCTPNSPPPIV</sequence>
<accession>I4AQR9</accession>
<protein>
    <submittedName>
        <fullName evidence="1">Uncharacterized protein</fullName>
    </submittedName>
</protein>
<dbReference type="Proteomes" id="UP000006054">
    <property type="component" value="Chromosome"/>
</dbReference>
<proteinExistence type="predicted"/>
<dbReference type="HOGENOM" id="CLU_1545354_0_0_10"/>
<dbReference type="AlphaFoldDB" id="I4AQR9"/>
<dbReference type="KEGG" id="fli:Fleli_4002"/>
<name>I4AQR9_BERLS</name>
<keyword evidence="2" id="KW-1185">Reference proteome</keyword>
<reference evidence="2" key="1">
    <citation type="submission" date="2012-06" db="EMBL/GenBank/DDBJ databases">
        <title>The complete genome of Flexibacter litoralis DSM 6794.</title>
        <authorList>
            <person name="Lucas S."/>
            <person name="Copeland A."/>
            <person name="Lapidus A."/>
            <person name="Glavina del Rio T."/>
            <person name="Dalin E."/>
            <person name="Tice H."/>
            <person name="Bruce D."/>
            <person name="Goodwin L."/>
            <person name="Pitluck S."/>
            <person name="Peters L."/>
            <person name="Ovchinnikova G."/>
            <person name="Lu M."/>
            <person name="Kyrpides N."/>
            <person name="Mavromatis K."/>
            <person name="Ivanova N."/>
            <person name="Brettin T."/>
            <person name="Detter J.C."/>
            <person name="Han C."/>
            <person name="Larimer F."/>
            <person name="Land M."/>
            <person name="Hauser L."/>
            <person name="Markowitz V."/>
            <person name="Cheng J.-F."/>
            <person name="Hugenholtz P."/>
            <person name="Woyke T."/>
            <person name="Wu D."/>
            <person name="Spring S."/>
            <person name="Lang E."/>
            <person name="Kopitz M."/>
            <person name="Brambilla E."/>
            <person name="Klenk H.-P."/>
            <person name="Eisen J.A."/>
        </authorList>
    </citation>
    <scope>NUCLEOTIDE SEQUENCE [LARGE SCALE GENOMIC DNA]</scope>
    <source>
        <strain evidence="2">ATCC 23117 / DSM 6794 / NBRC 15988 / NCIMB 1366 / Sio-4</strain>
    </source>
</reference>
<gene>
    <name evidence="1" type="ordered locus">Fleli_4002</name>
</gene>
<organism evidence="1 2">
    <name type="scientific">Bernardetia litoralis (strain ATCC 23117 / DSM 6794 / NBRC 15988 / NCIMB 1366 / Fx l1 / Sio-4)</name>
    <name type="common">Flexibacter litoralis</name>
    <dbReference type="NCBI Taxonomy" id="880071"/>
    <lineage>
        <taxon>Bacteria</taxon>
        <taxon>Pseudomonadati</taxon>
        <taxon>Bacteroidota</taxon>
        <taxon>Cytophagia</taxon>
        <taxon>Cytophagales</taxon>
        <taxon>Bernardetiaceae</taxon>
        <taxon>Bernardetia</taxon>
    </lineage>
</organism>
<dbReference type="EMBL" id="CP003345">
    <property type="protein sequence ID" value="AFM06304.1"/>
    <property type="molecule type" value="Genomic_DNA"/>
</dbReference>
<evidence type="ECO:0000313" key="1">
    <source>
        <dbReference type="EMBL" id="AFM06304.1"/>
    </source>
</evidence>
<evidence type="ECO:0000313" key="2">
    <source>
        <dbReference type="Proteomes" id="UP000006054"/>
    </source>
</evidence>